<evidence type="ECO:0000313" key="9">
    <source>
        <dbReference type="Proteomes" id="UP000295302"/>
    </source>
</evidence>
<dbReference type="OrthoDB" id="3217230at2"/>
<evidence type="ECO:0000256" key="7">
    <source>
        <dbReference type="SAM" id="MobiDB-lite"/>
    </source>
</evidence>
<evidence type="ECO:0000256" key="1">
    <source>
        <dbReference type="ARBA" id="ARBA00001971"/>
    </source>
</evidence>
<dbReference type="PANTHER" id="PTHR24305:SF166">
    <property type="entry name" value="CYTOCHROME P450 12A4, MITOCHONDRIAL-RELATED"/>
    <property type="match status" value="1"/>
</dbReference>
<dbReference type="CDD" id="cd11053">
    <property type="entry name" value="CYP110-like"/>
    <property type="match status" value="1"/>
</dbReference>
<comment type="cofactor">
    <cofactor evidence="1 5">
        <name>heme</name>
        <dbReference type="ChEBI" id="CHEBI:30413"/>
    </cofactor>
</comment>
<dbReference type="GO" id="GO:0004497">
    <property type="term" value="F:monooxygenase activity"/>
    <property type="evidence" value="ECO:0007669"/>
    <property type="project" value="UniProtKB-KW"/>
</dbReference>
<evidence type="ECO:0000313" key="8">
    <source>
        <dbReference type="EMBL" id="TDD54198.1"/>
    </source>
</evidence>
<dbReference type="Proteomes" id="UP000295302">
    <property type="component" value="Unassembled WGS sequence"/>
</dbReference>
<evidence type="ECO:0000256" key="2">
    <source>
        <dbReference type="ARBA" id="ARBA00010617"/>
    </source>
</evidence>
<evidence type="ECO:0000256" key="5">
    <source>
        <dbReference type="PIRSR" id="PIRSR602403-1"/>
    </source>
</evidence>
<dbReference type="PRINTS" id="PR00385">
    <property type="entry name" value="P450"/>
</dbReference>
<keyword evidence="3 5" id="KW-0479">Metal-binding</keyword>
<reference evidence="8 9" key="1">
    <citation type="submission" date="2019-03" db="EMBL/GenBank/DDBJ databases">
        <title>Draft genome sequences of novel Actinobacteria.</title>
        <authorList>
            <person name="Sahin N."/>
            <person name="Ay H."/>
            <person name="Saygin H."/>
        </authorList>
    </citation>
    <scope>NUCLEOTIDE SEQUENCE [LARGE SCALE GENOMIC DNA]</scope>
    <source>
        <strain evidence="8 9">CH32</strain>
    </source>
</reference>
<dbReference type="EMBL" id="SMKQ01000009">
    <property type="protein sequence ID" value="TDD54198.1"/>
    <property type="molecule type" value="Genomic_DNA"/>
</dbReference>
<dbReference type="InterPro" id="IPR050121">
    <property type="entry name" value="Cytochrome_P450_monoxygenase"/>
</dbReference>
<organism evidence="8 9">
    <name type="scientific">Nonomuraea terrae</name>
    <dbReference type="NCBI Taxonomy" id="2530383"/>
    <lineage>
        <taxon>Bacteria</taxon>
        <taxon>Bacillati</taxon>
        <taxon>Actinomycetota</taxon>
        <taxon>Actinomycetes</taxon>
        <taxon>Streptosporangiales</taxon>
        <taxon>Streptosporangiaceae</taxon>
        <taxon>Nonomuraea</taxon>
    </lineage>
</organism>
<dbReference type="SUPFAM" id="SSF48264">
    <property type="entry name" value="Cytochrome P450"/>
    <property type="match status" value="1"/>
</dbReference>
<dbReference type="InterPro" id="IPR036396">
    <property type="entry name" value="Cyt_P450_sf"/>
</dbReference>
<keyword evidence="6" id="KW-0503">Monooxygenase</keyword>
<dbReference type="PROSITE" id="PS00086">
    <property type="entry name" value="CYTOCHROME_P450"/>
    <property type="match status" value="1"/>
</dbReference>
<dbReference type="RefSeq" id="WP_132609378.1">
    <property type="nucleotide sequence ID" value="NZ_SMKQ01000009.1"/>
</dbReference>
<keyword evidence="9" id="KW-1185">Reference proteome</keyword>
<comment type="similarity">
    <text evidence="2 6">Belongs to the cytochrome P450 family.</text>
</comment>
<protein>
    <submittedName>
        <fullName evidence="8">Cytochrome P450</fullName>
    </submittedName>
</protein>
<dbReference type="PANTHER" id="PTHR24305">
    <property type="entry name" value="CYTOCHROME P450"/>
    <property type="match status" value="1"/>
</dbReference>
<name>A0A4R4Z7L6_9ACTN</name>
<comment type="caution">
    <text evidence="8">The sequence shown here is derived from an EMBL/GenBank/DDBJ whole genome shotgun (WGS) entry which is preliminary data.</text>
</comment>
<dbReference type="Gene3D" id="1.10.630.10">
    <property type="entry name" value="Cytochrome P450"/>
    <property type="match status" value="1"/>
</dbReference>
<evidence type="ECO:0000256" key="4">
    <source>
        <dbReference type="ARBA" id="ARBA00023004"/>
    </source>
</evidence>
<gene>
    <name evidence="8" type="ORF">E1286_05630</name>
</gene>
<evidence type="ECO:0000256" key="6">
    <source>
        <dbReference type="RuleBase" id="RU000461"/>
    </source>
</evidence>
<dbReference type="GO" id="GO:0016705">
    <property type="term" value="F:oxidoreductase activity, acting on paired donors, with incorporation or reduction of molecular oxygen"/>
    <property type="evidence" value="ECO:0007669"/>
    <property type="project" value="InterPro"/>
</dbReference>
<keyword evidence="6" id="KW-0560">Oxidoreductase</keyword>
<dbReference type="PRINTS" id="PR00465">
    <property type="entry name" value="EP450IV"/>
</dbReference>
<dbReference type="InterPro" id="IPR001128">
    <property type="entry name" value="Cyt_P450"/>
</dbReference>
<proteinExistence type="inferred from homology"/>
<dbReference type="AlphaFoldDB" id="A0A4R4Z7L6"/>
<dbReference type="InterPro" id="IPR017972">
    <property type="entry name" value="Cyt_P450_CS"/>
</dbReference>
<feature type="region of interest" description="Disordered" evidence="7">
    <location>
        <begin position="1"/>
        <end position="27"/>
    </location>
</feature>
<keyword evidence="4 5" id="KW-0408">Iron</keyword>
<keyword evidence="5 6" id="KW-0349">Heme</keyword>
<sequence>MFARDRRQARQARPAARGRAGGLPPGPRLPAVVQTVLWAAAPTRFGRSCAERYGPLFTARILGFGNVVYICTPEGIRRILRDDADNFDAAAANESIKFVVGRHSLLMSDGHEHTARRRVLIRPLHGGNVAEYVGLMEQIVEEEIREWAPGSTVRLLDCFQRVTLEVMMRAVFGITDSSRLERLRVLVPRLLDINPLIILLPAIRRPFGGVGPWARFQRLLAEVDEIIYAEIRDRRASHGPGGKDVVSLLLAHDGDGDGVTDAELRDHLVTLLTVGQETTATQLAWFFERVTRTPGALERVVAAVRAGDWTVVDAAIHEAIRARPTTMDIGRVAIGEWREAGYVFPAGTMFAVSLGLLHLSPELYERPDAYSIDRFHPVEPSSAHFMPFGGGSHRCLGASLAMVEMRTVISGILRHVRVEPRRRAAERVRPKGPMLVPRRGAEVTIVENRLPRQGSPALRGPGDER</sequence>
<evidence type="ECO:0000256" key="3">
    <source>
        <dbReference type="ARBA" id="ARBA00022723"/>
    </source>
</evidence>
<accession>A0A4R4Z7L6</accession>
<dbReference type="GO" id="GO:0005506">
    <property type="term" value="F:iron ion binding"/>
    <property type="evidence" value="ECO:0007669"/>
    <property type="project" value="InterPro"/>
</dbReference>
<feature type="binding site" description="axial binding residue" evidence="5">
    <location>
        <position position="395"/>
    </location>
    <ligand>
        <name>heme</name>
        <dbReference type="ChEBI" id="CHEBI:30413"/>
    </ligand>
    <ligandPart>
        <name>Fe</name>
        <dbReference type="ChEBI" id="CHEBI:18248"/>
    </ligandPart>
</feature>
<dbReference type="InterPro" id="IPR002403">
    <property type="entry name" value="Cyt_P450_E_grp-IV"/>
</dbReference>
<dbReference type="GO" id="GO:0020037">
    <property type="term" value="F:heme binding"/>
    <property type="evidence" value="ECO:0007669"/>
    <property type="project" value="InterPro"/>
</dbReference>
<dbReference type="Pfam" id="PF00067">
    <property type="entry name" value="p450"/>
    <property type="match status" value="1"/>
</dbReference>